<proteinExistence type="predicted"/>
<dbReference type="OrthoDB" id="3821358at2"/>
<comment type="caution">
    <text evidence="2">The sequence shown here is derived from an EMBL/GenBank/DDBJ whole genome shotgun (WGS) entry which is preliminary data.</text>
</comment>
<evidence type="ECO:0000313" key="3">
    <source>
        <dbReference type="Proteomes" id="UP000282674"/>
    </source>
</evidence>
<protein>
    <recommendedName>
        <fullName evidence="1">DUF6879 domain-containing protein</fullName>
    </recommendedName>
</protein>
<dbReference type="AlphaFoldDB" id="A0A3M2LVV2"/>
<accession>A0A3M2LVV2</accession>
<dbReference type="Pfam" id="PF21806">
    <property type="entry name" value="DUF6879"/>
    <property type="match status" value="1"/>
</dbReference>
<sequence>MTRAAAADGRPFQRVRVVTVPLGNYSRYALWSAQGNHAADEEIRYLDRDQAAALGLPVRPPHDAWLLDDNRVALLHFDDDDQLLGAELLDDPATVEQHQIWRDIAWKASVSRDEFLRSL</sequence>
<dbReference type="Proteomes" id="UP000282674">
    <property type="component" value="Unassembled WGS sequence"/>
</dbReference>
<organism evidence="2 3">
    <name type="scientific">Actinomadura harenae</name>
    <dbReference type="NCBI Taxonomy" id="2483351"/>
    <lineage>
        <taxon>Bacteria</taxon>
        <taxon>Bacillati</taxon>
        <taxon>Actinomycetota</taxon>
        <taxon>Actinomycetes</taxon>
        <taxon>Streptosporangiales</taxon>
        <taxon>Thermomonosporaceae</taxon>
        <taxon>Actinomadura</taxon>
    </lineage>
</organism>
<evidence type="ECO:0000259" key="1">
    <source>
        <dbReference type="Pfam" id="PF21806"/>
    </source>
</evidence>
<dbReference type="InterPro" id="IPR049244">
    <property type="entry name" value="DUF6879"/>
</dbReference>
<keyword evidence="3" id="KW-1185">Reference proteome</keyword>
<gene>
    <name evidence="2" type="ORF">EBO15_24665</name>
</gene>
<evidence type="ECO:0000313" key="2">
    <source>
        <dbReference type="EMBL" id="RMI41030.1"/>
    </source>
</evidence>
<name>A0A3M2LVV2_9ACTN</name>
<dbReference type="EMBL" id="RFFG01000047">
    <property type="protein sequence ID" value="RMI41030.1"/>
    <property type="molecule type" value="Genomic_DNA"/>
</dbReference>
<reference evidence="2 3" key="1">
    <citation type="submission" date="2018-10" db="EMBL/GenBank/DDBJ databases">
        <title>Isolation from soil.</title>
        <authorList>
            <person name="Hu J."/>
        </authorList>
    </citation>
    <scope>NUCLEOTIDE SEQUENCE [LARGE SCALE GENOMIC DNA]</scope>
    <source>
        <strain evidence="2 3">NEAU-Ht49</strain>
    </source>
</reference>
<feature type="domain" description="DUF6879" evidence="1">
    <location>
        <begin position="2"/>
        <end position="116"/>
    </location>
</feature>